<evidence type="ECO:0000313" key="17">
    <source>
        <dbReference type="Proteomes" id="UP001365542"/>
    </source>
</evidence>
<dbReference type="GO" id="GO:0006450">
    <property type="term" value="P:regulation of translational fidelity"/>
    <property type="evidence" value="ECO:0007669"/>
    <property type="project" value="TreeGrafter"/>
</dbReference>
<dbReference type="AlphaFoldDB" id="A0AAV9XG98"/>
<keyword evidence="17" id="KW-1185">Reference proteome</keyword>
<dbReference type="GO" id="GO:0061710">
    <property type="term" value="F:L-threonylcarbamoyladenylate synthase"/>
    <property type="evidence" value="ECO:0007669"/>
    <property type="project" value="UniProtKB-EC"/>
</dbReference>
<dbReference type="GO" id="GO:0005737">
    <property type="term" value="C:cytoplasm"/>
    <property type="evidence" value="ECO:0007669"/>
    <property type="project" value="UniProtKB-SubCell"/>
</dbReference>
<dbReference type="PANTHER" id="PTHR17490">
    <property type="entry name" value="SUA5"/>
    <property type="match status" value="1"/>
</dbReference>
<dbReference type="InterPro" id="IPR050156">
    <property type="entry name" value="TC-AMP_synthase_SUA5"/>
</dbReference>
<evidence type="ECO:0000256" key="7">
    <source>
        <dbReference type="ARBA" id="ARBA00022694"/>
    </source>
</evidence>
<evidence type="ECO:0000256" key="5">
    <source>
        <dbReference type="ARBA" id="ARBA00022490"/>
    </source>
</evidence>
<evidence type="ECO:0000256" key="13">
    <source>
        <dbReference type="ARBA" id="ARBA00056339"/>
    </source>
</evidence>
<dbReference type="SUPFAM" id="SSF55821">
    <property type="entry name" value="YrdC/RibB"/>
    <property type="match status" value="1"/>
</dbReference>
<accession>A0AAV9XG98</accession>
<keyword evidence="9" id="KW-0547">Nucleotide-binding</keyword>
<evidence type="ECO:0000256" key="9">
    <source>
        <dbReference type="ARBA" id="ARBA00022741"/>
    </source>
</evidence>
<keyword evidence="5" id="KW-0963">Cytoplasm</keyword>
<sequence length="445" mass="48024">MMTSTPRMGTTSPIAGSEPSSPPPIVATKIPFTRRIPSTEVVSINPAEIKFELSTSPSSHPYEDPKLITSPTSQTGKAIFYAAEKLRSSDIPVAFPTETVYGLGADATRDEAVKNIFAVKGRPTDNPLIVHIGSLKQARDLLRPSNSPASEKSNYDIPEIYAPLIEKFWPGPLTILLPLPRNSKLSPYVYSTQVTVGVRMPSHPVALALALTSNVPIAAPSANKSGLPSPTTAKHVREDLYKLVELILDGGSCDVGLESTVVDGLSNPPAILRPGGVSLEQIRACKGWEGTIVHKEDAIPGSAGSTAGANVAPRAPGMKYKHYSPTCGVRLYLPEADMPSITELKATAFGSDSKVVRLGVLRTRRWKEFGEKERNWLAEKNVDVVEESLGESGEEISRRLFGALRRMDDEGVMVVHIEGVEEDMEGLAVMNRLKKAASVVIRKKS</sequence>
<dbReference type="InterPro" id="IPR005145">
    <property type="entry name" value="Sua5_C"/>
</dbReference>
<dbReference type="FunFam" id="3.90.870.10:FF:000008">
    <property type="entry name" value="Threonylcarbamoyl-AMP synthase"/>
    <property type="match status" value="1"/>
</dbReference>
<evidence type="ECO:0000259" key="15">
    <source>
        <dbReference type="PROSITE" id="PS51163"/>
    </source>
</evidence>
<dbReference type="EC" id="2.7.7.87" evidence="3"/>
<keyword evidence="8" id="KW-0548">Nucleotidyltransferase</keyword>
<evidence type="ECO:0000256" key="14">
    <source>
        <dbReference type="SAM" id="MobiDB-lite"/>
    </source>
</evidence>
<protein>
    <recommendedName>
        <fullName evidence="4">Threonylcarbamoyl-AMP synthase</fullName>
        <ecNumber evidence="3">2.7.7.87</ecNumber>
    </recommendedName>
    <alternativeName>
        <fullName evidence="11">L-threonylcarbamoyladenylate synthase</fullName>
    </alternativeName>
</protein>
<keyword evidence="7" id="KW-0819">tRNA processing</keyword>
<name>A0AAV9XG98_9PEZI</name>
<evidence type="ECO:0000256" key="2">
    <source>
        <dbReference type="ARBA" id="ARBA00007663"/>
    </source>
</evidence>
<feature type="region of interest" description="Disordered" evidence="14">
    <location>
        <begin position="1"/>
        <end position="26"/>
    </location>
</feature>
<evidence type="ECO:0000256" key="10">
    <source>
        <dbReference type="ARBA" id="ARBA00022840"/>
    </source>
</evidence>
<dbReference type="InterPro" id="IPR038385">
    <property type="entry name" value="Sua5/YwlC_C"/>
</dbReference>
<comment type="similarity">
    <text evidence="2">Belongs to the SUA5 family.</text>
</comment>
<dbReference type="Gene3D" id="3.90.870.10">
    <property type="entry name" value="DHBP synthase"/>
    <property type="match status" value="1"/>
</dbReference>
<organism evidence="16 17">
    <name type="scientific">Orbilia ellipsospora</name>
    <dbReference type="NCBI Taxonomy" id="2528407"/>
    <lineage>
        <taxon>Eukaryota</taxon>
        <taxon>Fungi</taxon>
        <taxon>Dikarya</taxon>
        <taxon>Ascomycota</taxon>
        <taxon>Pezizomycotina</taxon>
        <taxon>Orbiliomycetes</taxon>
        <taxon>Orbiliales</taxon>
        <taxon>Orbiliaceae</taxon>
        <taxon>Orbilia</taxon>
    </lineage>
</organism>
<feature type="compositionally biased region" description="Polar residues" evidence="14">
    <location>
        <begin position="1"/>
        <end position="14"/>
    </location>
</feature>
<dbReference type="Pfam" id="PF01300">
    <property type="entry name" value="Sua5_yciO_yrdC"/>
    <property type="match status" value="1"/>
</dbReference>
<evidence type="ECO:0000256" key="12">
    <source>
        <dbReference type="ARBA" id="ARBA00048366"/>
    </source>
</evidence>
<dbReference type="Gene3D" id="3.40.50.11030">
    <property type="entry name" value="Threonylcarbamoyl-AMP synthase, C-terminal domain"/>
    <property type="match status" value="1"/>
</dbReference>
<dbReference type="GO" id="GO:0003725">
    <property type="term" value="F:double-stranded RNA binding"/>
    <property type="evidence" value="ECO:0007669"/>
    <property type="project" value="InterPro"/>
</dbReference>
<feature type="domain" description="YrdC-like" evidence="15">
    <location>
        <begin position="76"/>
        <end position="277"/>
    </location>
</feature>
<dbReference type="GO" id="GO:0005524">
    <property type="term" value="F:ATP binding"/>
    <property type="evidence" value="ECO:0007669"/>
    <property type="project" value="UniProtKB-KW"/>
</dbReference>
<gene>
    <name evidence="16" type="ORF">TWF694_008079</name>
</gene>
<dbReference type="PANTHER" id="PTHR17490:SF16">
    <property type="entry name" value="THREONYLCARBAMOYL-AMP SYNTHASE"/>
    <property type="match status" value="1"/>
</dbReference>
<evidence type="ECO:0000256" key="3">
    <source>
        <dbReference type="ARBA" id="ARBA00012584"/>
    </source>
</evidence>
<dbReference type="Proteomes" id="UP001365542">
    <property type="component" value="Unassembled WGS sequence"/>
</dbReference>
<keyword evidence="10" id="KW-0067">ATP-binding</keyword>
<proteinExistence type="inferred from homology"/>
<comment type="catalytic activity">
    <reaction evidence="12">
        <text>L-threonine + hydrogencarbonate + ATP = L-threonylcarbamoyladenylate + diphosphate + H2O</text>
        <dbReference type="Rhea" id="RHEA:36407"/>
        <dbReference type="ChEBI" id="CHEBI:15377"/>
        <dbReference type="ChEBI" id="CHEBI:17544"/>
        <dbReference type="ChEBI" id="CHEBI:30616"/>
        <dbReference type="ChEBI" id="CHEBI:33019"/>
        <dbReference type="ChEBI" id="CHEBI:57926"/>
        <dbReference type="ChEBI" id="CHEBI:73682"/>
        <dbReference type="EC" id="2.7.7.87"/>
    </reaction>
</comment>
<comment type="caution">
    <text evidence="16">The sequence shown here is derived from an EMBL/GenBank/DDBJ whole genome shotgun (WGS) entry which is preliminary data.</text>
</comment>
<evidence type="ECO:0000256" key="6">
    <source>
        <dbReference type="ARBA" id="ARBA00022679"/>
    </source>
</evidence>
<dbReference type="GO" id="GO:0000049">
    <property type="term" value="F:tRNA binding"/>
    <property type="evidence" value="ECO:0007669"/>
    <property type="project" value="TreeGrafter"/>
</dbReference>
<keyword evidence="6" id="KW-0808">Transferase</keyword>
<dbReference type="PROSITE" id="PS51163">
    <property type="entry name" value="YRDC"/>
    <property type="match status" value="1"/>
</dbReference>
<evidence type="ECO:0000256" key="4">
    <source>
        <dbReference type="ARBA" id="ARBA00015492"/>
    </source>
</evidence>
<dbReference type="InterPro" id="IPR017945">
    <property type="entry name" value="DHBP_synth_RibB-like_a/b_dom"/>
</dbReference>
<reference evidence="16 17" key="1">
    <citation type="submission" date="2019-10" db="EMBL/GenBank/DDBJ databases">
        <authorList>
            <person name="Palmer J.M."/>
        </authorList>
    </citation>
    <scope>NUCLEOTIDE SEQUENCE [LARGE SCALE GENOMIC DNA]</scope>
    <source>
        <strain evidence="16 17">TWF694</strain>
    </source>
</reference>
<evidence type="ECO:0000256" key="11">
    <source>
        <dbReference type="ARBA" id="ARBA00029774"/>
    </source>
</evidence>
<evidence type="ECO:0000256" key="8">
    <source>
        <dbReference type="ARBA" id="ARBA00022695"/>
    </source>
</evidence>
<dbReference type="GO" id="GO:0002949">
    <property type="term" value="P:tRNA threonylcarbamoyladenosine modification"/>
    <property type="evidence" value="ECO:0007669"/>
    <property type="project" value="UniProtKB-ARBA"/>
</dbReference>
<comment type="function">
    <text evidence="13">Required for the formation of a threonylcarbamoyl group on adenosine at position 37 (t(6)A37) in tRNAs that read codons beginning with adenine. Likely catalyzes the conversion of L-threonine, HCO(3)(-)/CO(2) and ATP to give threonylcarbamoyl-AMP (TC-AMP) as the acyladenylate intermediate, with the release of diphosphate. Required for normal translation, by ensuring translation fidelity at the level of codon recognition, appropriate translation initiation selection and maintenance of reading frame. Also involved in telomere replication. Binds to single-stranded telomeric (ssTG) DNA and positively regulates telomere length.</text>
</comment>
<dbReference type="EMBL" id="JAVHJO010000004">
    <property type="protein sequence ID" value="KAK6540686.1"/>
    <property type="molecule type" value="Genomic_DNA"/>
</dbReference>
<comment type="subcellular location">
    <subcellularLocation>
        <location evidence="1">Cytoplasm</location>
    </subcellularLocation>
</comment>
<evidence type="ECO:0000256" key="1">
    <source>
        <dbReference type="ARBA" id="ARBA00004496"/>
    </source>
</evidence>
<dbReference type="Pfam" id="PF03481">
    <property type="entry name" value="Sua5_C"/>
    <property type="match status" value="1"/>
</dbReference>
<evidence type="ECO:0000313" key="16">
    <source>
        <dbReference type="EMBL" id="KAK6540686.1"/>
    </source>
</evidence>
<dbReference type="InterPro" id="IPR006070">
    <property type="entry name" value="Sua5-like_dom"/>
</dbReference>
<dbReference type="NCBIfam" id="TIGR00057">
    <property type="entry name" value="L-threonylcarbamoyladenylate synthase"/>
    <property type="match status" value="1"/>
</dbReference>